<dbReference type="EMBL" id="FMSP01000001">
    <property type="protein sequence ID" value="SCV67203.1"/>
    <property type="molecule type" value="Genomic_DNA"/>
</dbReference>
<dbReference type="SFLD" id="SFLDG00002">
    <property type="entry name" value="C1.7:_P-type_atpase_like"/>
    <property type="match status" value="1"/>
</dbReference>
<dbReference type="Pfam" id="PF00702">
    <property type="entry name" value="Hydrolase"/>
    <property type="match status" value="1"/>
</dbReference>
<keyword evidence="4" id="KW-0597">Phosphoprotein</keyword>
<evidence type="ECO:0000256" key="10">
    <source>
        <dbReference type="ARBA" id="ARBA00023136"/>
    </source>
</evidence>
<dbReference type="SUPFAM" id="SSF81653">
    <property type="entry name" value="Calcium ATPase, transduction domain A"/>
    <property type="match status" value="1"/>
</dbReference>
<dbReference type="GO" id="GO:0005524">
    <property type="term" value="F:ATP binding"/>
    <property type="evidence" value="ECO:0007669"/>
    <property type="project" value="UniProtKB-UniRule"/>
</dbReference>
<comment type="subcellular location">
    <subcellularLocation>
        <location evidence="11">Cell membrane</location>
        <topology evidence="11">Multi-pass membrane protein</topology>
    </subcellularLocation>
    <subcellularLocation>
        <location evidence="2">Membrane</location>
        <topology evidence="2">Multi-pass membrane protein</topology>
    </subcellularLocation>
</comment>
<evidence type="ECO:0000256" key="3">
    <source>
        <dbReference type="ARBA" id="ARBA00008804"/>
    </source>
</evidence>
<dbReference type="FunFam" id="3.40.1110.10:FF:000005">
    <property type="entry name" value="Plasma membrane ATPase"/>
    <property type="match status" value="1"/>
</dbReference>
<dbReference type="SFLD" id="SFLDF00027">
    <property type="entry name" value="p-type_atpase"/>
    <property type="match status" value="1"/>
</dbReference>
<evidence type="ECO:0000313" key="13">
    <source>
        <dbReference type="EMBL" id="SCV67203.1"/>
    </source>
</evidence>
<dbReference type="GO" id="GO:0120029">
    <property type="term" value="P:proton export across plasma membrane"/>
    <property type="evidence" value="ECO:0007669"/>
    <property type="project" value="UniProtKB-UniRule"/>
</dbReference>
<keyword evidence="14" id="KW-1185">Reference proteome</keyword>
<dbReference type="InterPro" id="IPR036412">
    <property type="entry name" value="HAD-like_sf"/>
</dbReference>
<dbReference type="AlphaFoldDB" id="A0A238F5P6"/>
<keyword evidence="6 11" id="KW-0547">Nucleotide-binding</keyword>
<feature type="transmembrane region" description="Helical" evidence="11">
    <location>
        <begin position="233"/>
        <end position="255"/>
    </location>
</feature>
<evidence type="ECO:0000256" key="6">
    <source>
        <dbReference type="ARBA" id="ARBA00022741"/>
    </source>
</evidence>
<sequence>MPALRALLTNSFSFFICKEEGLTEEEATRRREIFGPNKLEHKETSAFLQFLSFMWNPLSWVMEGAALVAIALSNGGGKPPDWQDFVGIVLLLFINSGIGYYEERSAGNAVKALMESLAPKAKCRRSGAWNEIDSADLVPGDVIAFKIGDIVPADCRLYDAITVSIDQAGLTGESLPQGKKVGDQCFSSSICKQGEAEGVVIATGANTFFGRAASLVGADDDSTGHLQKILAQIGLFCLCSIGLFIVLEIVILYPVFKYSYRRGLDCILVLLIGGIPIAMPTVLSVTLAVGAQQLAKYKAIVTRITAIEELAGVTILCSDKTGTLTTNKLTIDMSTLKTYSEMDAQTVILHAAYASRTENMDAIDTCVTGAIGGDISLARKGIKLLDFKAFNPTDKRTEITYIEEATGKMKRVTKGMTGVIIELCSRNKTHEVEDQLEKDVEEFAARGLRALAVAFENVPSGNVEDKGDGFELIGLLAIFDPPREDTKQTIDDAQALGVRVKMVTGDQLAIAKETGRRLGLGDHMYPAKVLQTGGFPEGGKHGSLDEMILDADGFAGVFPEHKYEIVKRLQALGHLCAMTGDGANDAPALSRANVGIAVEGATDAARGAADIVLTEPGLSTIVHAIRQSRVIFQRMRNYSIYACAVTIRIVVGFAIMAFAFRFDFPPFMVLIIALLNDGTIMTLSVDRVLPSSTPDSWDLAEIFAYAIAYGLYLAVGTIACYLVIMDTSFCADRLGLDQLSDPNDPRIHMIIYLQVAQISQALIFITRSHGWFFLERPSVALFGAFCLAQLISSIIAAYGDWGFTAVQGISGGYIGFVWIWNIVWVSPCDLTPSLLVRIHARWLTRAHQRSDPCPSAQFFPLDLVKFGMRAIIGRYQASRKARTAVQDTGVPMTRTQSRTASLYSNRTSFLRRAQASVGLGGKKVSISQNELSRFSSRQAASAGAQLSRAGSRPA</sequence>
<evidence type="ECO:0000256" key="11">
    <source>
        <dbReference type="RuleBase" id="RU362083"/>
    </source>
</evidence>
<dbReference type="InterPro" id="IPR006534">
    <property type="entry name" value="P-type_ATPase_IIIA"/>
</dbReference>
<feature type="transmembrane region" description="Helical" evidence="11">
    <location>
        <begin position="267"/>
        <end position="289"/>
    </location>
</feature>
<dbReference type="Pfam" id="PF00690">
    <property type="entry name" value="Cation_ATPase_N"/>
    <property type="match status" value="1"/>
</dbReference>
<organism evidence="13 14">
    <name type="scientific">Microbotryum intermedium</name>
    <dbReference type="NCBI Taxonomy" id="269621"/>
    <lineage>
        <taxon>Eukaryota</taxon>
        <taxon>Fungi</taxon>
        <taxon>Dikarya</taxon>
        <taxon>Basidiomycota</taxon>
        <taxon>Pucciniomycotina</taxon>
        <taxon>Microbotryomycetes</taxon>
        <taxon>Microbotryales</taxon>
        <taxon>Microbotryaceae</taxon>
        <taxon>Microbotryum</taxon>
    </lineage>
</organism>
<keyword evidence="11" id="KW-0375">Hydrogen ion transport</keyword>
<protein>
    <recommendedName>
        <fullName evidence="11">Plasma membrane ATPase</fullName>
        <ecNumber evidence="11">7.1.2.1</ecNumber>
    </recommendedName>
</protein>
<dbReference type="SUPFAM" id="SSF81665">
    <property type="entry name" value="Calcium ATPase, transmembrane domain M"/>
    <property type="match status" value="1"/>
</dbReference>
<dbReference type="InterPro" id="IPR059000">
    <property type="entry name" value="ATPase_P-type_domA"/>
</dbReference>
<feature type="transmembrane region" description="Helical" evidence="11">
    <location>
        <begin position="85"/>
        <end position="101"/>
    </location>
</feature>
<dbReference type="SFLD" id="SFLDS00003">
    <property type="entry name" value="Haloacid_Dehalogenase"/>
    <property type="match status" value="1"/>
</dbReference>
<dbReference type="SMART" id="SM00831">
    <property type="entry name" value="Cation_ATPase_N"/>
    <property type="match status" value="1"/>
</dbReference>
<dbReference type="InterPro" id="IPR023298">
    <property type="entry name" value="ATPase_P-typ_TM_dom_sf"/>
</dbReference>
<dbReference type="NCBIfam" id="TIGR01647">
    <property type="entry name" value="ATPase-IIIA_H"/>
    <property type="match status" value="1"/>
</dbReference>
<comment type="similarity">
    <text evidence="3 11">Belongs to the cation transport ATPase (P-type) (TC 3.A.3) family. Type IIIA subfamily.</text>
</comment>
<dbReference type="InterPro" id="IPR001757">
    <property type="entry name" value="P_typ_ATPase"/>
</dbReference>
<dbReference type="GO" id="GO:0008553">
    <property type="term" value="F:P-type proton-exporting transporter activity"/>
    <property type="evidence" value="ECO:0007669"/>
    <property type="project" value="UniProtKB-UniRule"/>
</dbReference>
<keyword evidence="5 11" id="KW-0812">Transmembrane</keyword>
<keyword evidence="8 11" id="KW-1278">Translocase</keyword>
<dbReference type="PRINTS" id="PR00120">
    <property type="entry name" value="HATPASE"/>
</dbReference>
<evidence type="ECO:0000256" key="8">
    <source>
        <dbReference type="ARBA" id="ARBA00022967"/>
    </source>
</evidence>
<feature type="transmembrane region" description="Helical" evidence="11">
    <location>
        <begin position="818"/>
        <end position="840"/>
    </location>
</feature>
<gene>
    <name evidence="13" type="ORF">BQ2448_5849</name>
</gene>
<dbReference type="InterPro" id="IPR018303">
    <property type="entry name" value="ATPase_P-typ_P_site"/>
</dbReference>
<evidence type="ECO:0000256" key="4">
    <source>
        <dbReference type="ARBA" id="ARBA00022553"/>
    </source>
</evidence>
<dbReference type="Gene3D" id="1.20.1110.10">
    <property type="entry name" value="Calcium-transporting ATPase, transmembrane domain"/>
    <property type="match status" value="1"/>
</dbReference>
<evidence type="ECO:0000256" key="9">
    <source>
        <dbReference type="ARBA" id="ARBA00022989"/>
    </source>
</evidence>
<dbReference type="OrthoDB" id="116380at2759"/>
<name>A0A238F5P6_9BASI</name>
<evidence type="ECO:0000256" key="7">
    <source>
        <dbReference type="ARBA" id="ARBA00022840"/>
    </source>
</evidence>
<accession>A0A238F5P6</accession>
<dbReference type="InterPro" id="IPR044492">
    <property type="entry name" value="P_typ_ATPase_HD_dom"/>
</dbReference>
<feature type="transmembrane region" description="Helical" evidence="11">
    <location>
        <begin position="638"/>
        <end position="660"/>
    </location>
</feature>
<feature type="transmembrane region" description="Helical" evidence="11">
    <location>
        <begin position="778"/>
        <end position="798"/>
    </location>
</feature>
<dbReference type="NCBIfam" id="TIGR01494">
    <property type="entry name" value="ATPase_P-type"/>
    <property type="match status" value="2"/>
</dbReference>
<dbReference type="Gene3D" id="3.40.50.1000">
    <property type="entry name" value="HAD superfamily/HAD-like"/>
    <property type="match status" value="1"/>
</dbReference>
<keyword evidence="11" id="KW-0406">Ion transport</keyword>
<dbReference type="EC" id="7.1.2.1" evidence="11"/>
<dbReference type="PROSITE" id="PS00154">
    <property type="entry name" value="ATPASE_E1_E2"/>
    <property type="match status" value="1"/>
</dbReference>
<evidence type="ECO:0000313" key="14">
    <source>
        <dbReference type="Proteomes" id="UP000198372"/>
    </source>
</evidence>
<dbReference type="InterPro" id="IPR023214">
    <property type="entry name" value="HAD_sf"/>
</dbReference>
<dbReference type="Proteomes" id="UP000198372">
    <property type="component" value="Unassembled WGS sequence"/>
</dbReference>
<comment type="catalytic activity">
    <reaction evidence="11">
        <text>ATP + H2O + H(+)(in) = ADP + phosphate + 2 H(+)(out)</text>
        <dbReference type="Rhea" id="RHEA:20852"/>
        <dbReference type="ChEBI" id="CHEBI:15377"/>
        <dbReference type="ChEBI" id="CHEBI:15378"/>
        <dbReference type="ChEBI" id="CHEBI:30616"/>
        <dbReference type="ChEBI" id="CHEBI:43474"/>
        <dbReference type="ChEBI" id="CHEBI:456216"/>
        <dbReference type="EC" id="7.1.2.1"/>
    </reaction>
</comment>
<keyword evidence="7 11" id="KW-0067">ATP-binding</keyword>
<comment type="function">
    <text evidence="1">The plasma membrane ATPase of plants and fungi is a hydrogen ion pump. The proton gradient it generates drives the active transport of nutrients by H(+)-symport. The resulting external acidification and/or internal alkinization may mediate growth responses.</text>
</comment>
<evidence type="ECO:0000256" key="1">
    <source>
        <dbReference type="ARBA" id="ARBA00003417"/>
    </source>
</evidence>
<evidence type="ECO:0000256" key="5">
    <source>
        <dbReference type="ARBA" id="ARBA00022692"/>
    </source>
</evidence>
<proteinExistence type="inferred from homology"/>
<feature type="transmembrane region" description="Helical" evidence="11">
    <location>
        <begin position="702"/>
        <end position="724"/>
    </location>
</feature>
<dbReference type="InterPro" id="IPR004014">
    <property type="entry name" value="ATPase_P-typ_cation-transptr_N"/>
</dbReference>
<dbReference type="CDD" id="cd02076">
    <property type="entry name" value="P-type_ATPase_H"/>
    <property type="match status" value="1"/>
</dbReference>
<keyword evidence="10 11" id="KW-0472">Membrane</keyword>
<dbReference type="GO" id="GO:0005886">
    <property type="term" value="C:plasma membrane"/>
    <property type="evidence" value="ECO:0007669"/>
    <property type="project" value="UniProtKB-SubCell"/>
</dbReference>
<dbReference type="FunFam" id="3.40.50.1000:FF:000268">
    <property type="entry name" value="ATPase 4 plasma membrane-type"/>
    <property type="match status" value="1"/>
</dbReference>
<evidence type="ECO:0000259" key="12">
    <source>
        <dbReference type="SMART" id="SM00831"/>
    </source>
</evidence>
<dbReference type="Gene3D" id="2.70.150.10">
    <property type="entry name" value="Calcium-transporting ATPase, cytoplasmic transduction domain A"/>
    <property type="match status" value="1"/>
</dbReference>
<dbReference type="InterPro" id="IPR008250">
    <property type="entry name" value="ATPase_P-typ_transduc_dom_A_sf"/>
</dbReference>
<keyword evidence="11" id="KW-0460">Magnesium</keyword>
<keyword evidence="11" id="KW-0813">Transport</keyword>
<dbReference type="FunFam" id="2.70.150.10:FF:000042">
    <property type="entry name" value="Plasma membrane ATPase"/>
    <property type="match status" value="1"/>
</dbReference>
<dbReference type="STRING" id="269621.A0A238F5P6"/>
<dbReference type="InterPro" id="IPR023299">
    <property type="entry name" value="ATPase_P-typ_cyto_dom_N"/>
</dbReference>
<feature type="domain" description="Cation-transporting P-type ATPase N-terminal" evidence="12">
    <location>
        <begin position="6"/>
        <end position="74"/>
    </location>
</feature>
<feature type="transmembrane region" description="Helical" evidence="11">
    <location>
        <begin position="47"/>
        <end position="73"/>
    </location>
</feature>
<keyword evidence="9 11" id="KW-1133">Transmembrane helix</keyword>
<dbReference type="PANTHER" id="PTHR42861">
    <property type="entry name" value="CALCIUM-TRANSPORTING ATPASE"/>
    <property type="match status" value="1"/>
</dbReference>
<dbReference type="PRINTS" id="PR00119">
    <property type="entry name" value="CATATPASE"/>
</dbReference>
<dbReference type="Gene3D" id="3.40.1110.10">
    <property type="entry name" value="Calcium-transporting ATPase, cytoplasmic domain N"/>
    <property type="match status" value="1"/>
</dbReference>
<dbReference type="Pfam" id="PF00122">
    <property type="entry name" value="E1-E2_ATPase"/>
    <property type="match status" value="1"/>
</dbReference>
<dbReference type="GO" id="GO:0016887">
    <property type="term" value="F:ATP hydrolysis activity"/>
    <property type="evidence" value="ECO:0007669"/>
    <property type="project" value="InterPro"/>
</dbReference>
<reference evidence="14" key="1">
    <citation type="submission" date="2016-09" db="EMBL/GenBank/DDBJ databases">
        <authorList>
            <person name="Jeantristanb JTB J.-T."/>
            <person name="Ricardo R."/>
        </authorList>
    </citation>
    <scope>NUCLEOTIDE SEQUENCE [LARGE SCALE GENOMIC DNA]</scope>
</reference>
<evidence type="ECO:0000256" key="2">
    <source>
        <dbReference type="ARBA" id="ARBA00004141"/>
    </source>
</evidence>
<dbReference type="SUPFAM" id="SSF56784">
    <property type="entry name" value="HAD-like"/>
    <property type="match status" value="1"/>
</dbReference>